<dbReference type="InterPro" id="IPR005886">
    <property type="entry name" value="UDP_G4E"/>
</dbReference>
<reference evidence="13 14" key="1">
    <citation type="submission" date="2020-12" db="EMBL/GenBank/DDBJ databases">
        <title>Metabolic potential, ecology and presence of endohyphal bacteria is reflected in genomic diversity of Mucoromycotina.</title>
        <authorList>
            <person name="Muszewska A."/>
            <person name="Okrasinska A."/>
            <person name="Steczkiewicz K."/>
            <person name="Drgas O."/>
            <person name="Orlowska M."/>
            <person name="Perlinska-Lenart U."/>
            <person name="Aleksandrzak-Piekarczyk T."/>
            <person name="Szatraj K."/>
            <person name="Zielenkiewicz U."/>
            <person name="Pilsyk S."/>
            <person name="Malc E."/>
            <person name="Mieczkowski P."/>
            <person name="Kruszewska J.S."/>
            <person name="Biernat P."/>
            <person name="Pawlowska J."/>
        </authorList>
    </citation>
    <scope>NUCLEOTIDE SEQUENCE [LARGE SCALE GENOMIC DNA]</scope>
    <source>
        <strain evidence="13 14">CBS 142.35</strain>
    </source>
</reference>
<organism evidence="13 14">
    <name type="scientific">Circinella minor</name>
    <dbReference type="NCBI Taxonomy" id="1195481"/>
    <lineage>
        <taxon>Eukaryota</taxon>
        <taxon>Fungi</taxon>
        <taxon>Fungi incertae sedis</taxon>
        <taxon>Mucoromycota</taxon>
        <taxon>Mucoromycotina</taxon>
        <taxon>Mucoromycetes</taxon>
        <taxon>Mucorales</taxon>
        <taxon>Lichtheimiaceae</taxon>
        <taxon>Circinella</taxon>
    </lineage>
</organism>
<evidence type="ECO:0000256" key="9">
    <source>
        <dbReference type="ARBA" id="ARBA00037955"/>
    </source>
</evidence>
<feature type="domain" description="NAD-dependent epimerase/dehydratase" evidence="12">
    <location>
        <begin position="173"/>
        <end position="336"/>
    </location>
</feature>
<feature type="region of interest" description="Disordered" evidence="11">
    <location>
        <begin position="411"/>
        <end position="437"/>
    </location>
</feature>
<dbReference type="SUPFAM" id="SSF51735">
    <property type="entry name" value="NAD(P)-binding Rossmann-fold domains"/>
    <property type="match status" value="1"/>
</dbReference>
<evidence type="ECO:0000256" key="3">
    <source>
        <dbReference type="ARBA" id="ARBA00004947"/>
    </source>
</evidence>
<evidence type="ECO:0000256" key="11">
    <source>
        <dbReference type="SAM" id="MobiDB-lite"/>
    </source>
</evidence>
<accession>A0A8H7RVX5</accession>
<evidence type="ECO:0000256" key="4">
    <source>
        <dbReference type="ARBA" id="ARBA00005028"/>
    </source>
</evidence>
<name>A0A8H7RVX5_9FUNG</name>
<keyword evidence="14" id="KW-1185">Reference proteome</keyword>
<dbReference type="PANTHER" id="PTHR43725:SF47">
    <property type="entry name" value="UDP-GLUCOSE 4-EPIMERASE"/>
    <property type="match status" value="1"/>
</dbReference>
<dbReference type="GO" id="GO:0003978">
    <property type="term" value="F:UDP-glucose 4-epimerase activity"/>
    <property type="evidence" value="ECO:0007669"/>
    <property type="project" value="UniProtKB-EC"/>
</dbReference>
<feature type="compositionally biased region" description="Basic and acidic residues" evidence="11">
    <location>
        <begin position="37"/>
        <end position="47"/>
    </location>
</feature>
<dbReference type="InterPro" id="IPR001509">
    <property type="entry name" value="Epimerase_deHydtase"/>
</dbReference>
<evidence type="ECO:0000256" key="7">
    <source>
        <dbReference type="ARBA" id="ARBA00023235"/>
    </source>
</evidence>
<dbReference type="CDD" id="cd05247">
    <property type="entry name" value="UDP_G4E_1_SDR_e"/>
    <property type="match status" value="1"/>
</dbReference>
<dbReference type="AlphaFoldDB" id="A0A8H7RVX5"/>
<protein>
    <recommendedName>
        <fullName evidence="12">NAD-dependent epimerase/dehydratase domain-containing protein</fullName>
    </recommendedName>
</protein>
<dbReference type="Proteomes" id="UP000646827">
    <property type="component" value="Unassembled WGS sequence"/>
</dbReference>
<keyword evidence="6" id="KW-0119">Carbohydrate metabolism</keyword>
<dbReference type="PANTHER" id="PTHR43725">
    <property type="entry name" value="UDP-GLUCOSE 4-EPIMERASE"/>
    <property type="match status" value="1"/>
</dbReference>
<evidence type="ECO:0000256" key="10">
    <source>
        <dbReference type="ARBA" id="ARBA00038238"/>
    </source>
</evidence>
<evidence type="ECO:0000313" key="13">
    <source>
        <dbReference type="EMBL" id="KAG2218014.1"/>
    </source>
</evidence>
<feature type="region of interest" description="Disordered" evidence="11">
    <location>
        <begin position="29"/>
        <end position="100"/>
    </location>
</feature>
<feature type="compositionally biased region" description="Low complexity" evidence="11">
    <location>
        <begin position="423"/>
        <end position="437"/>
    </location>
</feature>
<dbReference type="Gene3D" id="3.40.50.720">
    <property type="entry name" value="NAD(P)-binding Rossmann-like Domain"/>
    <property type="match status" value="2"/>
</dbReference>
<evidence type="ECO:0000256" key="2">
    <source>
        <dbReference type="ARBA" id="ARBA00001911"/>
    </source>
</evidence>
<comment type="pathway">
    <text evidence="3">Carbohydrate metabolism; galactose metabolism.</text>
</comment>
<comment type="similarity">
    <text evidence="9">In the N-terminal section; belongs to the NAD(P)-dependent epimerase/dehydratase family.</text>
</comment>
<keyword evidence="5" id="KW-0520">NAD</keyword>
<comment type="function">
    <text evidence="8">Mutarotase converts alpha-aldose to the beta-anomer. It is active on D-glucose, L-arabinose, D-xylose, D-galactose, maltose and lactose.</text>
</comment>
<dbReference type="OrthoDB" id="9402762at2759"/>
<comment type="cofactor">
    <cofactor evidence="2">
        <name>NAD(+)</name>
        <dbReference type="ChEBI" id="CHEBI:57540"/>
    </cofactor>
</comment>
<evidence type="ECO:0000256" key="6">
    <source>
        <dbReference type="ARBA" id="ARBA00023144"/>
    </source>
</evidence>
<evidence type="ECO:0000259" key="12">
    <source>
        <dbReference type="Pfam" id="PF01370"/>
    </source>
</evidence>
<dbReference type="GO" id="GO:0005829">
    <property type="term" value="C:cytosol"/>
    <property type="evidence" value="ECO:0007669"/>
    <property type="project" value="TreeGrafter"/>
</dbReference>
<comment type="catalytic activity">
    <reaction evidence="1">
        <text>UDP-alpha-D-glucose = UDP-alpha-D-galactose</text>
        <dbReference type="Rhea" id="RHEA:22168"/>
        <dbReference type="ChEBI" id="CHEBI:58885"/>
        <dbReference type="ChEBI" id="CHEBI:66914"/>
        <dbReference type="EC" id="5.1.3.2"/>
    </reaction>
</comment>
<comment type="caution">
    <text evidence="13">The sequence shown here is derived from an EMBL/GenBank/DDBJ whole genome shotgun (WGS) entry which is preliminary data.</text>
</comment>
<evidence type="ECO:0000256" key="8">
    <source>
        <dbReference type="ARBA" id="ARBA00037676"/>
    </source>
</evidence>
<dbReference type="GO" id="GO:0033499">
    <property type="term" value="P:galactose catabolic process via UDP-galactose, Leloir pathway"/>
    <property type="evidence" value="ECO:0007669"/>
    <property type="project" value="TreeGrafter"/>
</dbReference>
<evidence type="ECO:0000256" key="1">
    <source>
        <dbReference type="ARBA" id="ARBA00000083"/>
    </source>
</evidence>
<comment type="pathway">
    <text evidence="4">Carbohydrate metabolism; hexose metabolism.</text>
</comment>
<gene>
    <name evidence="13" type="ORF">INT45_010811</name>
</gene>
<sequence>MPRSPYKTSSESDIVDQLKVSSAPTTVVVNPRFPSSRNHDQEYDLKDQQWSTNNNGVTNNNNRLNNHQHHHHLRSLIPTSNGRNKTEKQQQQPQQKQQRNYRRYTFHSMHHVRPDKRTATTKLVRRLSTDMDPSNRQKYVLVTGGAGYIGSHTVVELLTAGYAIVVMDNMRNSHLAGSLQLLRVMKDFNVKNLVFSSSATVYGEPDMCPVDETARVGPVTNPYGRTKLFVEEMLRDLCNSDPEWNVCLLRYFNPVGAHPSGLIGEHPQGIPNNLLPYVIRVLQGRSPYVHIYGSDYDTVDGTGVRDYIHVCDLATGHVAALKKLDTKPGCVAYNLGTGIGYSVMEIVKMMEKVTQKEIPYKIVDRRPGDVAVCTANASLANRELGWYPTRRMEDMCEDMWRWTRKNPVGYDAQTLAEEDDDSSSSSSSSSTSSNSDN</sequence>
<feature type="compositionally biased region" description="Low complexity" evidence="11">
    <location>
        <begin position="53"/>
        <end position="65"/>
    </location>
</feature>
<evidence type="ECO:0000256" key="5">
    <source>
        <dbReference type="ARBA" id="ARBA00023027"/>
    </source>
</evidence>
<dbReference type="InterPro" id="IPR036291">
    <property type="entry name" value="NAD(P)-bd_dom_sf"/>
</dbReference>
<keyword evidence="7" id="KW-0413">Isomerase</keyword>
<dbReference type="NCBIfam" id="TIGR01179">
    <property type="entry name" value="galE"/>
    <property type="match status" value="1"/>
</dbReference>
<evidence type="ECO:0000313" key="14">
    <source>
        <dbReference type="Proteomes" id="UP000646827"/>
    </source>
</evidence>
<proteinExistence type="inferred from homology"/>
<comment type="similarity">
    <text evidence="10">In the C-terminal section; belongs to the aldose epimerase family.</text>
</comment>
<dbReference type="EMBL" id="JAEPRB010000257">
    <property type="protein sequence ID" value="KAG2218014.1"/>
    <property type="molecule type" value="Genomic_DNA"/>
</dbReference>
<dbReference type="Pfam" id="PF01370">
    <property type="entry name" value="Epimerase"/>
    <property type="match status" value="1"/>
</dbReference>
<keyword evidence="6" id="KW-0299">Galactose metabolism</keyword>
<feature type="compositionally biased region" description="Low complexity" evidence="11">
    <location>
        <begin position="89"/>
        <end position="98"/>
    </location>
</feature>
<dbReference type="Gene3D" id="3.90.25.10">
    <property type="entry name" value="UDP-galactose 4-epimerase, domain 1"/>
    <property type="match status" value="1"/>
</dbReference>